<sequence>MLPIKVRSGVYLIDSCGCYPRAGVMASFYFGFIVLCGLFQYGSTIMCYECNSAIDSMCLDGKLPDNLKRNCSDHDRGVTHTLCRKIVQHVDYGVNGRLPESRVIRSCGWDETKFKGQCYHRAGYGGRQEVCSCLTDFCNGAHQTTAITALLATTALMFIGTIICQ</sequence>
<proteinExistence type="predicted"/>
<evidence type="ECO:0000313" key="1">
    <source>
        <dbReference type="EMBL" id="KAJ8715289.1"/>
    </source>
</evidence>
<reference evidence="1" key="1">
    <citation type="submission" date="2023-03" db="EMBL/GenBank/DDBJ databases">
        <title>Chromosome-level genomes of two armyworms, Mythimna separata and Mythimna loreyi, provide insights into the biosynthesis and reception of sex pheromones.</title>
        <authorList>
            <person name="Zhao H."/>
        </authorList>
    </citation>
    <scope>NUCLEOTIDE SEQUENCE</scope>
    <source>
        <strain evidence="1">BeijingLab</strain>
    </source>
</reference>
<organism evidence="1 2">
    <name type="scientific">Mythimna loreyi</name>
    <dbReference type="NCBI Taxonomy" id="667449"/>
    <lineage>
        <taxon>Eukaryota</taxon>
        <taxon>Metazoa</taxon>
        <taxon>Ecdysozoa</taxon>
        <taxon>Arthropoda</taxon>
        <taxon>Hexapoda</taxon>
        <taxon>Insecta</taxon>
        <taxon>Pterygota</taxon>
        <taxon>Neoptera</taxon>
        <taxon>Endopterygota</taxon>
        <taxon>Lepidoptera</taxon>
        <taxon>Glossata</taxon>
        <taxon>Ditrysia</taxon>
        <taxon>Noctuoidea</taxon>
        <taxon>Noctuidae</taxon>
        <taxon>Noctuinae</taxon>
        <taxon>Hadenini</taxon>
        <taxon>Mythimna</taxon>
    </lineage>
</organism>
<evidence type="ECO:0000313" key="2">
    <source>
        <dbReference type="Proteomes" id="UP001231649"/>
    </source>
</evidence>
<keyword evidence="2" id="KW-1185">Reference proteome</keyword>
<dbReference type="Proteomes" id="UP001231649">
    <property type="component" value="Chromosome 17"/>
</dbReference>
<gene>
    <name evidence="1" type="ORF">PYW08_005270</name>
</gene>
<protein>
    <submittedName>
        <fullName evidence="1">Uncharacterized protein</fullName>
    </submittedName>
</protein>
<name>A0ACC2QEK4_9NEOP</name>
<comment type="caution">
    <text evidence="1">The sequence shown here is derived from an EMBL/GenBank/DDBJ whole genome shotgun (WGS) entry which is preliminary data.</text>
</comment>
<accession>A0ACC2QEK4</accession>
<dbReference type="EMBL" id="CM056793">
    <property type="protein sequence ID" value="KAJ8715289.1"/>
    <property type="molecule type" value="Genomic_DNA"/>
</dbReference>